<reference evidence="2" key="1">
    <citation type="journal article" date="2013" name="J. Hered.">
        <title>Inventory and phylogenetic analysis of meiotic genes in monogonont rotifers.</title>
        <authorList>
            <person name="Hanson S.J."/>
            <person name="Schurko A.M."/>
            <person name="Hecox-Lea B."/>
            <person name="Mark Welch D.B."/>
            <person name="Stelzer C.P."/>
            <person name="Logsdon J.M.Jr."/>
        </authorList>
    </citation>
    <scope>NUCLEOTIDE SEQUENCE</scope>
</reference>
<feature type="domain" description="Cyclin C-terminal" evidence="1">
    <location>
        <begin position="49"/>
        <end position="154"/>
    </location>
</feature>
<dbReference type="AlphaFoldDB" id="M4SL53"/>
<feature type="non-terminal residue" evidence="2">
    <location>
        <position position="1"/>
    </location>
</feature>
<gene>
    <name evidence="2" type="primary">CYCD2</name>
</gene>
<dbReference type="InterPro" id="IPR036915">
    <property type="entry name" value="Cyclin-like_sf"/>
</dbReference>
<proteinExistence type="predicted"/>
<evidence type="ECO:0000259" key="1">
    <source>
        <dbReference type="Pfam" id="PF02984"/>
    </source>
</evidence>
<dbReference type="InterPro" id="IPR004367">
    <property type="entry name" value="Cyclin_C-dom"/>
</dbReference>
<organism evidence="2">
    <name type="scientific">Brachionus manjavacas</name>
    <dbReference type="NCBI Taxonomy" id="667381"/>
    <lineage>
        <taxon>Eukaryota</taxon>
        <taxon>Metazoa</taxon>
        <taxon>Spiralia</taxon>
        <taxon>Gnathifera</taxon>
        <taxon>Rotifera</taxon>
        <taxon>Eurotatoria</taxon>
        <taxon>Monogononta</taxon>
        <taxon>Pseudotrocha</taxon>
        <taxon>Ploima</taxon>
        <taxon>Brachionidae</taxon>
        <taxon>Brachionus</taxon>
    </lineage>
</organism>
<feature type="non-terminal residue" evidence="2">
    <location>
        <position position="161"/>
    </location>
</feature>
<dbReference type="EMBL" id="JX156199">
    <property type="protein sequence ID" value="AGH55858.1"/>
    <property type="molecule type" value="Genomic_DNA"/>
</dbReference>
<name>M4SL53_9BILA</name>
<dbReference type="CDD" id="cd20516">
    <property type="entry name" value="CYCLIN_CCND_rpt2"/>
    <property type="match status" value="1"/>
</dbReference>
<dbReference type="Gene3D" id="1.10.472.10">
    <property type="entry name" value="Cyclin-like"/>
    <property type="match status" value="1"/>
</dbReference>
<accession>M4SL53</accession>
<evidence type="ECO:0000313" key="2">
    <source>
        <dbReference type="EMBL" id="AGH55858.1"/>
    </source>
</evidence>
<dbReference type="SUPFAM" id="SSF47954">
    <property type="entry name" value="Cyclin-like"/>
    <property type="match status" value="1"/>
</dbReference>
<protein>
    <submittedName>
        <fullName evidence="2">Cyclin D2</fullName>
    </submittedName>
</protein>
<sequence length="161" mass="18009">LSSKLRSHKPLSALKLIDYTDNSISLMDLLELEILILQKLRYDSDSICPNDYLEIYLNKLHIEHVTGVDVIKRHFFAFTALCSTEIQFSFYPASMVAFACLMCALDGLKDSTQLECGQLGRNLVNVLSSYTHIDVDCLELLTESVNLLLGKSAQSAMTSEP</sequence>
<dbReference type="Pfam" id="PF02984">
    <property type="entry name" value="Cyclin_C"/>
    <property type="match status" value="1"/>
</dbReference>